<comment type="caution">
    <text evidence="10">The sequence shown here is derived from an EMBL/GenBank/DDBJ whole genome shotgun (WGS) entry which is preliminary data.</text>
</comment>
<organism evidence="10 11">
    <name type="scientific">Deinococcus petrolearius</name>
    <dbReference type="NCBI Taxonomy" id="1751295"/>
    <lineage>
        <taxon>Bacteria</taxon>
        <taxon>Thermotogati</taxon>
        <taxon>Deinococcota</taxon>
        <taxon>Deinococci</taxon>
        <taxon>Deinococcales</taxon>
        <taxon>Deinococcaceae</taxon>
        <taxon>Deinococcus</taxon>
    </lineage>
</organism>
<evidence type="ECO:0000256" key="8">
    <source>
        <dbReference type="SAM" id="MobiDB-lite"/>
    </source>
</evidence>
<keyword evidence="3" id="KW-0813">Transport</keyword>
<dbReference type="SUPFAM" id="SSF56954">
    <property type="entry name" value="Outer membrane efflux proteins (OEP)"/>
    <property type="match status" value="1"/>
</dbReference>
<evidence type="ECO:0000256" key="1">
    <source>
        <dbReference type="ARBA" id="ARBA00004442"/>
    </source>
</evidence>
<dbReference type="InterPro" id="IPR003423">
    <property type="entry name" value="OMP_efflux"/>
</dbReference>
<accession>A0ABW1DGD5</accession>
<evidence type="ECO:0000256" key="2">
    <source>
        <dbReference type="ARBA" id="ARBA00007613"/>
    </source>
</evidence>
<sequence length="509" mass="51047">MNATPLPRPSPTRTAARRTRLPGRLLLSVALSVGALSLGTPAGAQSTSQSTGTAPASTAAPATTTPATTAPSTATATPATSAAGLTLDTALARLAQAPSVTQAGLSVEVAQTNLNAARAALGLSVSVNGSAGYTGSTTSTDDSGVSTTTASSLSGSAGVNVSLGLLPWSSAQNSLLSAQRSLTLAQSRLVAAQAAARLNVAQQYLAGVIATQDVTLADQTLALRQRQLEVAQTQRQSGNATEEDVLSAQAAVQSAQAAQLQARASLDAARLGLGAALGTELGTVNFVTAPGESFTLPDLAVLVARARSTLPDVVSARNDLADAQQTLADQQRDATLPDLTASLRYGPASSGGLNASLNLKEGTASAGYSVPLGTGSSSSSTNRVVASVTGSYVVYSPAIKAQVSAAQANVTQAQLTLNVTQQNAELDVRTRYATAQSSLIALQSLATGVEVARLGVQTAQTRLAAGVGTADDVTEAQLALGQATRALQNARVTTQINLIQLENAAGGLQ</sequence>
<proteinExistence type="inferred from homology"/>
<feature type="region of interest" description="Disordered" evidence="8">
    <location>
        <begin position="40"/>
        <end position="78"/>
    </location>
</feature>
<evidence type="ECO:0000256" key="9">
    <source>
        <dbReference type="SAM" id="SignalP"/>
    </source>
</evidence>
<protein>
    <submittedName>
        <fullName evidence="10">TolC family protein</fullName>
    </submittedName>
</protein>
<dbReference type="PANTHER" id="PTHR30026">
    <property type="entry name" value="OUTER MEMBRANE PROTEIN TOLC"/>
    <property type="match status" value="1"/>
</dbReference>
<feature type="chain" id="PRO_5046792706" evidence="9">
    <location>
        <begin position="45"/>
        <end position="509"/>
    </location>
</feature>
<keyword evidence="9" id="KW-0732">Signal</keyword>
<evidence type="ECO:0000256" key="3">
    <source>
        <dbReference type="ARBA" id="ARBA00022448"/>
    </source>
</evidence>
<evidence type="ECO:0000313" key="10">
    <source>
        <dbReference type="EMBL" id="MFC5846763.1"/>
    </source>
</evidence>
<evidence type="ECO:0000313" key="11">
    <source>
        <dbReference type="Proteomes" id="UP001595979"/>
    </source>
</evidence>
<evidence type="ECO:0000256" key="7">
    <source>
        <dbReference type="ARBA" id="ARBA00023237"/>
    </source>
</evidence>
<dbReference type="Proteomes" id="UP001595979">
    <property type="component" value="Unassembled WGS sequence"/>
</dbReference>
<feature type="region of interest" description="Disordered" evidence="8">
    <location>
        <begin position="1"/>
        <end position="21"/>
    </location>
</feature>
<keyword evidence="11" id="KW-1185">Reference proteome</keyword>
<dbReference type="RefSeq" id="WP_380045115.1">
    <property type="nucleotide sequence ID" value="NZ_JBHSOH010000002.1"/>
</dbReference>
<gene>
    <name evidence="10" type="ORF">ACFPQ6_00435</name>
</gene>
<keyword evidence="4" id="KW-1134">Transmembrane beta strand</keyword>
<keyword evidence="7" id="KW-0998">Cell outer membrane</keyword>
<dbReference type="InterPro" id="IPR051906">
    <property type="entry name" value="TolC-like"/>
</dbReference>
<dbReference type="Gene3D" id="1.20.1600.10">
    <property type="entry name" value="Outer membrane efflux proteins (OEP)"/>
    <property type="match status" value="1"/>
</dbReference>
<keyword evidence="5" id="KW-0812">Transmembrane</keyword>
<evidence type="ECO:0000256" key="4">
    <source>
        <dbReference type="ARBA" id="ARBA00022452"/>
    </source>
</evidence>
<name>A0ABW1DGD5_9DEIO</name>
<dbReference type="Pfam" id="PF02321">
    <property type="entry name" value="OEP"/>
    <property type="match status" value="2"/>
</dbReference>
<dbReference type="EMBL" id="JBHSOH010000002">
    <property type="protein sequence ID" value="MFC5846763.1"/>
    <property type="molecule type" value="Genomic_DNA"/>
</dbReference>
<keyword evidence="6" id="KW-0472">Membrane</keyword>
<evidence type="ECO:0000256" key="6">
    <source>
        <dbReference type="ARBA" id="ARBA00023136"/>
    </source>
</evidence>
<dbReference type="PANTHER" id="PTHR30026:SF20">
    <property type="entry name" value="OUTER MEMBRANE PROTEIN TOLC"/>
    <property type="match status" value="1"/>
</dbReference>
<comment type="similarity">
    <text evidence="2">Belongs to the outer membrane factor (OMF) (TC 1.B.17) family.</text>
</comment>
<comment type="subcellular location">
    <subcellularLocation>
        <location evidence="1">Cell outer membrane</location>
    </subcellularLocation>
</comment>
<evidence type="ECO:0000256" key="5">
    <source>
        <dbReference type="ARBA" id="ARBA00022692"/>
    </source>
</evidence>
<reference evidence="11" key="1">
    <citation type="journal article" date="2019" name="Int. J. Syst. Evol. Microbiol.">
        <title>The Global Catalogue of Microorganisms (GCM) 10K type strain sequencing project: providing services to taxonomists for standard genome sequencing and annotation.</title>
        <authorList>
            <consortium name="The Broad Institute Genomics Platform"/>
            <consortium name="The Broad Institute Genome Sequencing Center for Infectious Disease"/>
            <person name="Wu L."/>
            <person name="Ma J."/>
        </authorList>
    </citation>
    <scope>NUCLEOTIDE SEQUENCE [LARGE SCALE GENOMIC DNA]</scope>
    <source>
        <strain evidence="11">CGMCC 1.15053</strain>
    </source>
</reference>
<feature type="compositionally biased region" description="Pro residues" evidence="8">
    <location>
        <begin position="1"/>
        <end position="10"/>
    </location>
</feature>
<feature type="signal peptide" evidence="9">
    <location>
        <begin position="1"/>
        <end position="44"/>
    </location>
</feature>